<proteinExistence type="predicted"/>
<dbReference type="InterPro" id="IPR014984">
    <property type="entry name" value="HopJ"/>
</dbReference>
<evidence type="ECO:0000313" key="2">
    <source>
        <dbReference type="Proteomes" id="UP001203338"/>
    </source>
</evidence>
<comment type="caution">
    <text evidence="1">The sequence shown here is derived from an EMBL/GenBank/DDBJ whole genome shotgun (WGS) entry which is preliminary data.</text>
</comment>
<reference evidence="1 2" key="1">
    <citation type="submission" date="2022-05" db="EMBL/GenBank/DDBJ databases">
        <authorList>
            <person name="Park J.-S."/>
        </authorList>
    </citation>
    <scope>NUCLEOTIDE SEQUENCE [LARGE SCALE GENOMIC DNA]</scope>
    <source>
        <strain evidence="1 2">2012CJ34-2</strain>
    </source>
</reference>
<dbReference type="EMBL" id="JAMFLX010000010">
    <property type="protein sequence ID" value="MCL6270114.1"/>
    <property type="molecule type" value="Genomic_DNA"/>
</dbReference>
<dbReference type="Proteomes" id="UP001203338">
    <property type="component" value="Unassembled WGS sequence"/>
</dbReference>
<dbReference type="Gene3D" id="3.20.160.10">
    <property type="entry name" value="vpa0580 domain like"/>
    <property type="match status" value="1"/>
</dbReference>
<organism evidence="1 2">
    <name type="scientific">Parendozoicomonas callyspongiae</name>
    <dbReference type="NCBI Taxonomy" id="2942213"/>
    <lineage>
        <taxon>Bacteria</taxon>
        <taxon>Pseudomonadati</taxon>
        <taxon>Pseudomonadota</taxon>
        <taxon>Gammaproteobacteria</taxon>
        <taxon>Oceanospirillales</taxon>
        <taxon>Endozoicomonadaceae</taxon>
        <taxon>Parendozoicomonas</taxon>
    </lineage>
</organism>
<sequence>MNLTGFLSRLSEQPESIRFSDTIAVIDNNYDFSPIEFHCGKHKNAPGEHVRTCKIFAFALLNGLSARQTLTCFGEFYRDDVLGNPTGEDHPNLREFSRRGWNGLYMDGSPLRLKKAAVA</sequence>
<dbReference type="InterPro" id="IPR038604">
    <property type="entry name" value="HopJ_sf"/>
</dbReference>
<dbReference type="Pfam" id="PF08888">
    <property type="entry name" value="HopJ"/>
    <property type="match status" value="1"/>
</dbReference>
<protein>
    <submittedName>
        <fullName evidence="1">HopJ type III effector protein</fullName>
    </submittedName>
</protein>
<name>A0ABT0PFG2_9GAMM</name>
<gene>
    <name evidence="1" type="ORF">M3P05_09230</name>
</gene>
<keyword evidence="2" id="KW-1185">Reference proteome</keyword>
<evidence type="ECO:0000313" key="1">
    <source>
        <dbReference type="EMBL" id="MCL6270114.1"/>
    </source>
</evidence>
<dbReference type="RefSeq" id="WP_249699269.1">
    <property type="nucleotide sequence ID" value="NZ_JAMFLX010000010.1"/>
</dbReference>
<accession>A0ABT0PFG2</accession>